<reference evidence="6 7" key="1">
    <citation type="submission" date="2024-08" db="EMBL/GenBank/DDBJ databases">
        <title>Whole-genome sequencing of halo(alkali)philic microorganisms from hypersaline lakes.</title>
        <authorList>
            <person name="Sorokin D.Y."/>
            <person name="Merkel A.Y."/>
            <person name="Messina E."/>
            <person name="Yakimov M."/>
        </authorList>
    </citation>
    <scope>NUCLEOTIDE SEQUENCE [LARGE SCALE GENOMIC DNA]</scope>
    <source>
        <strain evidence="6 7">AB-hyl4</strain>
    </source>
</reference>
<comment type="caution">
    <text evidence="6">The sequence shown here is derived from an EMBL/GenBank/DDBJ whole genome shotgun (WGS) entry which is preliminary data.</text>
</comment>
<evidence type="ECO:0000259" key="4">
    <source>
        <dbReference type="Pfam" id="PF25954"/>
    </source>
</evidence>
<dbReference type="EMBL" id="JBGUBD010000023">
    <property type="protein sequence ID" value="MFA9480460.1"/>
    <property type="molecule type" value="Genomic_DNA"/>
</dbReference>
<evidence type="ECO:0000256" key="3">
    <source>
        <dbReference type="SAM" id="Phobius"/>
    </source>
</evidence>
<keyword evidence="2" id="KW-0175">Coiled coil</keyword>
<dbReference type="InterPro" id="IPR058792">
    <property type="entry name" value="Beta-barrel_RND_2"/>
</dbReference>
<dbReference type="Gene3D" id="2.40.50.100">
    <property type="match status" value="1"/>
</dbReference>
<keyword evidence="3" id="KW-0472">Membrane</keyword>
<dbReference type="Gene3D" id="2.40.420.20">
    <property type="match status" value="1"/>
</dbReference>
<name>A0ABV4UB86_9BACT</name>
<feature type="transmembrane region" description="Helical" evidence="3">
    <location>
        <begin position="21"/>
        <end position="46"/>
    </location>
</feature>
<dbReference type="Proteomes" id="UP001575105">
    <property type="component" value="Unassembled WGS sequence"/>
</dbReference>
<gene>
    <name evidence="6" type="ORF">ACERK3_19510</name>
</gene>
<keyword evidence="7" id="KW-1185">Reference proteome</keyword>
<feature type="coiled-coil region" evidence="2">
    <location>
        <begin position="127"/>
        <end position="183"/>
    </location>
</feature>
<dbReference type="InterPro" id="IPR058627">
    <property type="entry name" value="MdtA-like_C"/>
</dbReference>
<accession>A0ABV4UB86</accession>
<dbReference type="Gene3D" id="1.10.287.470">
    <property type="entry name" value="Helix hairpin bin"/>
    <property type="match status" value="1"/>
</dbReference>
<keyword evidence="3" id="KW-1133">Transmembrane helix</keyword>
<proteinExistence type="inferred from homology"/>
<evidence type="ECO:0000259" key="5">
    <source>
        <dbReference type="Pfam" id="PF25967"/>
    </source>
</evidence>
<keyword evidence="3" id="KW-0812">Transmembrane</keyword>
<dbReference type="InterPro" id="IPR006143">
    <property type="entry name" value="RND_pump_MFP"/>
</dbReference>
<dbReference type="Pfam" id="PF25967">
    <property type="entry name" value="RND-MFP_C"/>
    <property type="match status" value="1"/>
</dbReference>
<dbReference type="PANTHER" id="PTHR30469:SF11">
    <property type="entry name" value="BLL4320 PROTEIN"/>
    <property type="match status" value="1"/>
</dbReference>
<dbReference type="PANTHER" id="PTHR30469">
    <property type="entry name" value="MULTIDRUG RESISTANCE PROTEIN MDTA"/>
    <property type="match status" value="1"/>
</dbReference>
<sequence>MNLTQSSESSAVRRRVGHAVHASRGLIGSGVLLVVFAATAGSLAAWKYASLQAAAASIDQPEPVELISVAVATEYVHHPMTTSIGTVRALRSITLRNEVPGTVARVGLTPGQVVDAGTLLVAMDVSVEQAELRARQAQANLAQTQLDRVQRALKSQAVSETELDRARAERDVALAEVARLEAIINRKTIRAPFRARVGMVDLHPGQYLEAGSRLTTLQGVDEALHIDFSVAQRVAAKLSEGDRIPVDIGGGEAIDATVIAIDARVDPATRNAMVRARIDATGKAIRPGASVRVHVPAGVARQGVNVPISALRRGPEGDHVYVVPDVGDVAEMRAERRMVQAGAMVGDAVVVSAGLAAGERVAASGSFKLYDGVRVDIADDQEPLANLAR</sequence>
<evidence type="ECO:0000313" key="7">
    <source>
        <dbReference type="Proteomes" id="UP001575105"/>
    </source>
</evidence>
<evidence type="ECO:0000313" key="6">
    <source>
        <dbReference type="EMBL" id="MFA9480460.1"/>
    </source>
</evidence>
<dbReference type="RefSeq" id="WP_425347380.1">
    <property type="nucleotide sequence ID" value="NZ_JBGUBD010000023.1"/>
</dbReference>
<protein>
    <submittedName>
        <fullName evidence="6">Efflux RND transporter periplasmic adaptor subunit</fullName>
    </submittedName>
</protein>
<dbReference type="NCBIfam" id="TIGR01730">
    <property type="entry name" value="RND_mfp"/>
    <property type="match status" value="1"/>
</dbReference>
<evidence type="ECO:0000256" key="1">
    <source>
        <dbReference type="ARBA" id="ARBA00009477"/>
    </source>
</evidence>
<feature type="domain" description="Multidrug resistance protein MdtA-like C-terminal permuted SH3" evidence="5">
    <location>
        <begin position="304"/>
        <end position="365"/>
    </location>
</feature>
<dbReference type="Pfam" id="PF25954">
    <property type="entry name" value="Beta-barrel_RND_2"/>
    <property type="match status" value="1"/>
</dbReference>
<feature type="domain" description="CusB-like beta-barrel" evidence="4">
    <location>
        <begin position="226"/>
        <end position="295"/>
    </location>
</feature>
<dbReference type="Gene3D" id="2.40.30.170">
    <property type="match status" value="1"/>
</dbReference>
<dbReference type="SUPFAM" id="SSF111369">
    <property type="entry name" value="HlyD-like secretion proteins"/>
    <property type="match status" value="1"/>
</dbReference>
<organism evidence="6 7">
    <name type="scientific">Natronomicrosphaera hydrolytica</name>
    <dbReference type="NCBI Taxonomy" id="3242702"/>
    <lineage>
        <taxon>Bacteria</taxon>
        <taxon>Pseudomonadati</taxon>
        <taxon>Planctomycetota</taxon>
        <taxon>Phycisphaerae</taxon>
        <taxon>Phycisphaerales</taxon>
        <taxon>Phycisphaeraceae</taxon>
        <taxon>Natronomicrosphaera</taxon>
    </lineage>
</organism>
<comment type="similarity">
    <text evidence="1">Belongs to the membrane fusion protein (MFP) (TC 8.A.1) family.</text>
</comment>
<evidence type="ECO:0000256" key="2">
    <source>
        <dbReference type="SAM" id="Coils"/>
    </source>
</evidence>